<dbReference type="InterPro" id="IPR001453">
    <property type="entry name" value="MoaB/Mog_dom"/>
</dbReference>
<dbReference type="SUPFAM" id="SSF53218">
    <property type="entry name" value="Molybdenum cofactor biosynthesis proteins"/>
    <property type="match status" value="1"/>
</dbReference>
<comment type="similarity">
    <text evidence="1">Belongs to the CinA family.</text>
</comment>
<dbReference type="PIRSF" id="PIRSF006728">
    <property type="entry name" value="CinA"/>
    <property type="match status" value="1"/>
</dbReference>
<dbReference type="NCBIfam" id="TIGR00200">
    <property type="entry name" value="cinA_nterm"/>
    <property type="match status" value="1"/>
</dbReference>
<evidence type="ECO:0000259" key="2">
    <source>
        <dbReference type="SMART" id="SM00852"/>
    </source>
</evidence>
<dbReference type="InterPro" id="IPR008136">
    <property type="entry name" value="CinA_C"/>
</dbReference>
<reference evidence="3 4" key="1">
    <citation type="submission" date="2020-08" db="EMBL/GenBank/DDBJ databases">
        <title>Genome public.</title>
        <authorList>
            <person name="Liu C."/>
            <person name="Sun Q."/>
        </authorList>
    </citation>
    <scope>NUCLEOTIDE SEQUENCE [LARGE SCALE GENOMIC DNA]</scope>
    <source>
        <strain evidence="3 4">NSJ-56</strain>
    </source>
</reference>
<evidence type="ECO:0000256" key="1">
    <source>
        <dbReference type="HAMAP-Rule" id="MF_00226"/>
    </source>
</evidence>
<dbReference type="Gene3D" id="3.90.950.20">
    <property type="entry name" value="CinA-like"/>
    <property type="match status" value="1"/>
</dbReference>
<dbReference type="RefSeq" id="WP_186975701.1">
    <property type="nucleotide sequence ID" value="NZ_JACOOH010000003.1"/>
</dbReference>
<dbReference type="Pfam" id="PF02464">
    <property type="entry name" value="CinA"/>
    <property type="match status" value="1"/>
</dbReference>
<dbReference type="HAMAP" id="MF_00226_B">
    <property type="entry name" value="CinA_B"/>
    <property type="match status" value="1"/>
</dbReference>
<dbReference type="PANTHER" id="PTHR13939:SF0">
    <property type="entry name" value="NMN AMIDOHYDROLASE-LIKE PROTEIN YFAY"/>
    <property type="match status" value="1"/>
</dbReference>
<dbReference type="Pfam" id="PF18146">
    <property type="entry name" value="CinA_KH"/>
    <property type="match status" value="1"/>
</dbReference>
<dbReference type="InterPro" id="IPR050101">
    <property type="entry name" value="CinA"/>
</dbReference>
<sequence length="412" mass="45263">MKAIIITIGDEILLGQILDTNSQYISKQLTRLGAEVIDILSIADDREEICHWVDYAMKRAELVIVTGGLGPTKDDVTKKVLADYFNTRLVMNEEVLKWIEKLLENGGMSMNEANRGQALQPESAKILFNRKGTASGMWFERDGKVLVSLPGVPFEMEDLMMQSVVPGLQHLFPHLQLDYRMLKVYDIPESELAIRLSQWEETLPEGFSLAYLPSPGFVMLRLTAKGKQVYNLDARFDGLKETLEGLHYTEGENGGTERELGELLLMKGRTIATAESCTGGNIAAQLTSIAGASAYFRGSVVAYANDVKERVLGVSREDLEQFGAVSEPVVRQMAEGVRRLIGTDYGVSTSGIAGPTGGTPEKPIGTVWIGVAGPGRTVARKFTFSFTRERNIGKATVKAIELVIEEIRGGNR</sequence>
<dbReference type="InterPro" id="IPR036653">
    <property type="entry name" value="CinA-like_C"/>
</dbReference>
<dbReference type="SUPFAM" id="SSF142433">
    <property type="entry name" value="CinA-like"/>
    <property type="match status" value="1"/>
</dbReference>
<dbReference type="NCBIfam" id="TIGR00177">
    <property type="entry name" value="molyb_syn"/>
    <property type="match status" value="1"/>
</dbReference>
<proteinExistence type="inferred from homology"/>
<feature type="domain" description="MoaB/Mog" evidence="2">
    <location>
        <begin position="4"/>
        <end position="171"/>
    </location>
</feature>
<dbReference type="NCBIfam" id="TIGR00199">
    <property type="entry name" value="PncC_domain"/>
    <property type="match status" value="1"/>
</dbReference>
<dbReference type="NCBIfam" id="NF001813">
    <property type="entry name" value="PRK00549.1"/>
    <property type="match status" value="1"/>
</dbReference>
<dbReference type="InterPro" id="IPR008135">
    <property type="entry name" value="Competence-induced_CinA"/>
</dbReference>
<dbReference type="SMART" id="SM00852">
    <property type="entry name" value="MoCF_biosynth"/>
    <property type="match status" value="1"/>
</dbReference>
<evidence type="ECO:0000313" key="4">
    <source>
        <dbReference type="Proteomes" id="UP000646484"/>
    </source>
</evidence>
<gene>
    <name evidence="3" type="ORF">H8S64_08275</name>
</gene>
<dbReference type="Pfam" id="PF00994">
    <property type="entry name" value="MoCF_biosynth"/>
    <property type="match status" value="1"/>
</dbReference>
<name>A0ABR7CZJ6_9BACT</name>
<protein>
    <recommendedName>
        <fullName evidence="1">CinA-like protein</fullName>
    </recommendedName>
</protein>
<dbReference type="PANTHER" id="PTHR13939">
    <property type="entry name" value="NICOTINAMIDE-NUCLEOTIDE AMIDOHYDROLASE PNCC"/>
    <property type="match status" value="1"/>
</dbReference>
<evidence type="ECO:0000313" key="3">
    <source>
        <dbReference type="EMBL" id="MBC5621091.1"/>
    </source>
</evidence>
<dbReference type="Proteomes" id="UP000646484">
    <property type="component" value="Unassembled WGS sequence"/>
</dbReference>
<dbReference type="Gene3D" id="3.40.980.10">
    <property type="entry name" value="MoaB/Mog-like domain"/>
    <property type="match status" value="1"/>
</dbReference>
<dbReference type="CDD" id="cd00885">
    <property type="entry name" value="cinA"/>
    <property type="match status" value="1"/>
</dbReference>
<keyword evidence="4" id="KW-1185">Reference proteome</keyword>
<dbReference type="InterPro" id="IPR041424">
    <property type="entry name" value="CinA_KH"/>
</dbReference>
<accession>A0ABR7CZJ6</accession>
<dbReference type="EMBL" id="JACOOH010000003">
    <property type="protein sequence ID" value="MBC5621091.1"/>
    <property type="molecule type" value="Genomic_DNA"/>
</dbReference>
<dbReference type="InterPro" id="IPR036425">
    <property type="entry name" value="MoaB/Mog-like_dom_sf"/>
</dbReference>
<organism evidence="3 4">
    <name type="scientific">Butyricimonas hominis</name>
    <dbReference type="NCBI Taxonomy" id="2763032"/>
    <lineage>
        <taxon>Bacteria</taxon>
        <taxon>Pseudomonadati</taxon>
        <taxon>Bacteroidota</taxon>
        <taxon>Bacteroidia</taxon>
        <taxon>Bacteroidales</taxon>
        <taxon>Odoribacteraceae</taxon>
        <taxon>Butyricimonas</taxon>
    </lineage>
</organism>
<comment type="caution">
    <text evidence="3">The sequence shown here is derived from an EMBL/GenBank/DDBJ whole genome shotgun (WGS) entry which is preliminary data.</text>
</comment>